<keyword evidence="1" id="KW-1133">Transmembrane helix</keyword>
<dbReference type="EMBL" id="WHVB01000011">
    <property type="protein sequence ID" value="KAF8478404.1"/>
    <property type="molecule type" value="Genomic_DNA"/>
</dbReference>
<dbReference type="Proteomes" id="UP000759537">
    <property type="component" value="Unassembled WGS sequence"/>
</dbReference>
<dbReference type="AlphaFoldDB" id="A0A9P5MTC2"/>
<dbReference type="InterPro" id="IPR007246">
    <property type="entry name" value="Gaa1"/>
</dbReference>
<keyword evidence="1" id="KW-0812">Transmembrane</keyword>
<accession>A0A9P5MTC2</accession>
<feature type="transmembrane region" description="Helical" evidence="1">
    <location>
        <begin position="542"/>
        <end position="566"/>
    </location>
</feature>
<organism evidence="2 3">
    <name type="scientific">Russula ochroleuca</name>
    <dbReference type="NCBI Taxonomy" id="152965"/>
    <lineage>
        <taxon>Eukaryota</taxon>
        <taxon>Fungi</taxon>
        <taxon>Dikarya</taxon>
        <taxon>Basidiomycota</taxon>
        <taxon>Agaricomycotina</taxon>
        <taxon>Agaricomycetes</taxon>
        <taxon>Russulales</taxon>
        <taxon>Russulaceae</taxon>
        <taxon>Russula</taxon>
    </lineage>
</organism>
<reference evidence="2" key="2">
    <citation type="journal article" date="2020" name="Nat. Commun.">
        <title>Large-scale genome sequencing of mycorrhizal fungi provides insights into the early evolution of symbiotic traits.</title>
        <authorList>
            <person name="Miyauchi S."/>
            <person name="Kiss E."/>
            <person name="Kuo A."/>
            <person name="Drula E."/>
            <person name="Kohler A."/>
            <person name="Sanchez-Garcia M."/>
            <person name="Morin E."/>
            <person name="Andreopoulos B."/>
            <person name="Barry K.W."/>
            <person name="Bonito G."/>
            <person name="Buee M."/>
            <person name="Carver A."/>
            <person name="Chen C."/>
            <person name="Cichocki N."/>
            <person name="Clum A."/>
            <person name="Culley D."/>
            <person name="Crous P.W."/>
            <person name="Fauchery L."/>
            <person name="Girlanda M."/>
            <person name="Hayes R.D."/>
            <person name="Keri Z."/>
            <person name="LaButti K."/>
            <person name="Lipzen A."/>
            <person name="Lombard V."/>
            <person name="Magnuson J."/>
            <person name="Maillard F."/>
            <person name="Murat C."/>
            <person name="Nolan M."/>
            <person name="Ohm R.A."/>
            <person name="Pangilinan J."/>
            <person name="Pereira M.F."/>
            <person name="Perotto S."/>
            <person name="Peter M."/>
            <person name="Pfister S."/>
            <person name="Riley R."/>
            <person name="Sitrit Y."/>
            <person name="Stielow J.B."/>
            <person name="Szollosi G."/>
            <person name="Zifcakova L."/>
            <person name="Stursova M."/>
            <person name="Spatafora J.W."/>
            <person name="Tedersoo L."/>
            <person name="Vaario L.M."/>
            <person name="Yamada A."/>
            <person name="Yan M."/>
            <person name="Wang P."/>
            <person name="Xu J."/>
            <person name="Bruns T."/>
            <person name="Baldrian P."/>
            <person name="Vilgalys R."/>
            <person name="Dunand C."/>
            <person name="Henrissat B."/>
            <person name="Grigoriev I.V."/>
            <person name="Hibbett D."/>
            <person name="Nagy L.G."/>
            <person name="Martin F.M."/>
        </authorList>
    </citation>
    <scope>NUCLEOTIDE SEQUENCE</scope>
    <source>
        <strain evidence="2">Prilba</strain>
    </source>
</reference>
<evidence type="ECO:0000313" key="2">
    <source>
        <dbReference type="EMBL" id="KAF8478404.1"/>
    </source>
</evidence>
<name>A0A9P5MTC2_9AGAM</name>
<reference evidence="2" key="1">
    <citation type="submission" date="2019-10" db="EMBL/GenBank/DDBJ databases">
        <authorList>
            <consortium name="DOE Joint Genome Institute"/>
            <person name="Kuo A."/>
            <person name="Miyauchi S."/>
            <person name="Kiss E."/>
            <person name="Drula E."/>
            <person name="Kohler A."/>
            <person name="Sanchez-Garcia M."/>
            <person name="Andreopoulos B."/>
            <person name="Barry K.W."/>
            <person name="Bonito G."/>
            <person name="Buee M."/>
            <person name="Carver A."/>
            <person name="Chen C."/>
            <person name="Cichocki N."/>
            <person name="Clum A."/>
            <person name="Culley D."/>
            <person name="Crous P.W."/>
            <person name="Fauchery L."/>
            <person name="Girlanda M."/>
            <person name="Hayes R."/>
            <person name="Keri Z."/>
            <person name="LaButti K."/>
            <person name="Lipzen A."/>
            <person name="Lombard V."/>
            <person name="Magnuson J."/>
            <person name="Maillard F."/>
            <person name="Morin E."/>
            <person name="Murat C."/>
            <person name="Nolan M."/>
            <person name="Ohm R."/>
            <person name="Pangilinan J."/>
            <person name="Pereira M."/>
            <person name="Perotto S."/>
            <person name="Peter M."/>
            <person name="Riley R."/>
            <person name="Sitrit Y."/>
            <person name="Stielow B."/>
            <person name="Szollosi G."/>
            <person name="Zifcakova L."/>
            <person name="Stursova M."/>
            <person name="Spatafora J.W."/>
            <person name="Tedersoo L."/>
            <person name="Vaario L.-M."/>
            <person name="Yamada A."/>
            <person name="Yan M."/>
            <person name="Wang P."/>
            <person name="Xu J."/>
            <person name="Bruns T."/>
            <person name="Baldrian P."/>
            <person name="Vilgalys R."/>
            <person name="Henrissat B."/>
            <person name="Grigoriev I.V."/>
            <person name="Hibbett D."/>
            <person name="Nagy L.G."/>
            <person name="Martin F.M."/>
        </authorList>
    </citation>
    <scope>NUCLEOTIDE SEQUENCE</scope>
    <source>
        <strain evidence="2">Prilba</strain>
    </source>
</reference>
<feature type="transmembrane region" description="Helical" evidence="1">
    <location>
        <begin position="502"/>
        <end position="522"/>
    </location>
</feature>
<proteinExistence type="predicted"/>
<comment type="caution">
    <text evidence="2">The sequence shown here is derived from an EMBL/GenBank/DDBJ whole genome shotgun (WGS) entry which is preliminary data.</text>
</comment>
<feature type="transmembrane region" description="Helical" evidence="1">
    <location>
        <begin position="615"/>
        <end position="639"/>
    </location>
</feature>
<evidence type="ECO:0000313" key="3">
    <source>
        <dbReference type="Proteomes" id="UP000759537"/>
    </source>
</evidence>
<dbReference type="Gene3D" id="3.40.630.10">
    <property type="entry name" value="Zn peptidases"/>
    <property type="match status" value="1"/>
</dbReference>
<feature type="transmembrane region" description="Helical" evidence="1">
    <location>
        <begin position="586"/>
        <end position="603"/>
    </location>
</feature>
<gene>
    <name evidence="2" type="ORF">DFH94DRAFT_749531</name>
</gene>
<dbReference type="PANTHER" id="PTHR13304:SF0">
    <property type="entry name" value="GLYCOSYLPHOSPHATIDYLINOSITOL ANCHOR ATTACHMENT 1 PROTEIN"/>
    <property type="match status" value="1"/>
</dbReference>
<dbReference type="GO" id="GO:0016255">
    <property type="term" value="P:attachment of GPI anchor to protein"/>
    <property type="evidence" value="ECO:0007669"/>
    <property type="project" value="TreeGrafter"/>
</dbReference>
<dbReference type="Pfam" id="PF04114">
    <property type="entry name" value="Gaa1"/>
    <property type="match status" value="1"/>
</dbReference>
<dbReference type="PANTHER" id="PTHR13304">
    <property type="entry name" value="GLYCOSYLPHOSPHATIDYLINOSITOL ANCHOR ATTACHMENT 1 PROTEIN"/>
    <property type="match status" value="1"/>
</dbReference>
<feature type="transmembrane region" description="Helical" evidence="1">
    <location>
        <begin position="414"/>
        <end position="433"/>
    </location>
</feature>
<protein>
    <submittedName>
        <fullName evidence="2">Gaa1-domain-containing protein</fullName>
    </submittedName>
</protein>
<evidence type="ECO:0000256" key="1">
    <source>
        <dbReference type="SAM" id="Phobius"/>
    </source>
</evidence>
<feature type="transmembrane region" description="Helical" evidence="1">
    <location>
        <begin position="41"/>
        <end position="62"/>
    </location>
</feature>
<sequence>MSTSGQARVPANGWRDRIKSVLMSRDTASRIRKRRKIVAGAWRHLNVLRLGLLSAGYLWLFVLPLSQLGIDTYIDENALQPSQVNTYWNWVDVHRADKFLEDVSSMRDRNLSSTERATFFATEFAKFGIPSSTQRYSIQTSFGNLNGTNAYAVFSAPRTSGTEAMIISASWKSLTGGDNLRGVSTVLSLAAFLKEYSHWSKDIVFVISDNHLDGMHAWLSAYHRPSNTDLDVEPLSITSGVVWTALNIDYPGHSFSHLGVFREGLNGRLPNQDLINSFRTISQHTGNVPVLLYDHHEPFEFPGREEIRNFYPSWLPSWLWERGSVLEYGYRAKNILRHSAYQARGKASGVHGLFHQYRIDAITLFAVPSNGPHGFLALGRIVESTLRTMSNLLERLHASFFLYIMSTPSSFLKIGSYLPSAVLIAAALMFGGLREWVSAGWVELEERHPSREKGRDADIVIASKKKWVPRRRDLLGAFVVTAASHMVGLALFVTISQAWFDIRLLGFIIPPMCWITFLLVPWQSLSPASSVPTAPLYMPLKAINMCLASTLISVSSVLNFSLAALLAVTLGVPLSLASPSNSLPSRGIKCAFYTILALGWLAFDGEVKQAIWDWQVLGVWFSPLVCLVYVPFVLQAGIISSLSP</sequence>
<feature type="transmembrane region" description="Helical" evidence="1">
    <location>
        <begin position="474"/>
        <end position="496"/>
    </location>
</feature>
<keyword evidence="3" id="KW-1185">Reference proteome</keyword>
<dbReference type="GO" id="GO:0042765">
    <property type="term" value="C:GPI-anchor transamidase complex"/>
    <property type="evidence" value="ECO:0007669"/>
    <property type="project" value="InterPro"/>
</dbReference>
<keyword evidence="1" id="KW-0472">Membrane</keyword>
<dbReference type="OrthoDB" id="445301at2759"/>